<keyword evidence="5 6" id="KW-0472">Membrane</keyword>
<sequence>MTRNPRPLFRVVATAEAVSWLGLLAGMFVKWVLHGSEAGVHVFGPIHGTVFLLYLVGVLVAGRRFAWDARTSLLAVVAAFPPFATLLFERWADHRGLLGVAAGASTRHTA</sequence>
<keyword evidence="9" id="KW-1185">Reference proteome</keyword>
<dbReference type="RefSeq" id="WP_141788536.1">
    <property type="nucleotide sequence ID" value="NZ_BAAAKX010000002.1"/>
</dbReference>
<keyword evidence="2" id="KW-1003">Cell membrane</keyword>
<keyword evidence="3 6" id="KW-0812">Transmembrane</keyword>
<evidence type="ECO:0000259" key="7">
    <source>
        <dbReference type="Pfam" id="PF12823"/>
    </source>
</evidence>
<reference evidence="8 9" key="1">
    <citation type="submission" date="2019-06" db="EMBL/GenBank/DDBJ databases">
        <title>Sequencing the genomes of 1000 actinobacteria strains.</title>
        <authorList>
            <person name="Klenk H.-P."/>
        </authorList>
    </citation>
    <scope>NUCLEOTIDE SEQUENCE [LARGE SCALE GENOMIC DNA]</scope>
    <source>
        <strain evidence="8 9">DSM 18082</strain>
    </source>
</reference>
<feature type="transmembrane region" description="Helical" evidence="6">
    <location>
        <begin position="73"/>
        <end position="92"/>
    </location>
</feature>
<dbReference type="Pfam" id="PF12823">
    <property type="entry name" value="DUF3817"/>
    <property type="match status" value="1"/>
</dbReference>
<evidence type="ECO:0000256" key="5">
    <source>
        <dbReference type="ARBA" id="ARBA00023136"/>
    </source>
</evidence>
<proteinExistence type="predicted"/>
<accession>A0A542ZK52</accession>
<evidence type="ECO:0000256" key="6">
    <source>
        <dbReference type="SAM" id="Phobius"/>
    </source>
</evidence>
<comment type="subcellular location">
    <subcellularLocation>
        <location evidence="1">Cell membrane</location>
        <topology evidence="1">Multi-pass membrane protein</topology>
    </subcellularLocation>
</comment>
<dbReference type="Proteomes" id="UP000319514">
    <property type="component" value="Unassembled WGS sequence"/>
</dbReference>
<dbReference type="PANTHER" id="PTHR40077:SF1">
    <property type="entry name" value="MEMBRANE PROTEIN"/>
    <property type="match status" value="1"/>
</dbReference>
<evidence type="ECO:0000256" key="3">
    <source>
        <dbReference type="ARBA" id="ARBA00022692"/>
    </source>
</evidence>
<comment type="caution">
    <text evidence="8">The sequence shown here is derived from an EMBL/GenBank/DDBJ whole genome shotgun (WGS) entry which is preliminary data.</text>
</comment>
<evidence type="ECO:0000313" key="8">
    <source>
        <dbReference type="EMBL" id="TQL60668.1"/>
    </source>
</evidence>
<dbReference type="NCBIfam" id="TIGR03954">
    <property type="entry name" value="integ_memb_HG"/>
    <property type="match status" value="1"/>
</dbReference>
<feature type="transmembrane region" description="Helical" evidence="6">
    <location>
        <begin position="12"/>
        <end position="33"/>
    </location>
</feature>
<dbReference type="EMBL" id="VFOQ01000001">
    <property type="protein sequence ID" value="TQL60668.1"/>
    <property type="molecule type" value="Genomic_DNA"/>
</dbReference>
<gene>
    <name evidence="8" type="ORF">FB474_2064</name>
</gene>
<dbReference type="InterPro" id="IPR023845">
    <property type="entry name" value="DUF3817_TM"/>
</dbReference>
<protein>
    <submittedName>
        <fullName evidence="8">Integral membrane protein</fullName>
    </submittedName>
</protein>
<dbReference type="OrthoDB" id="3396203at2"/>
<name>A0A542ZK52_9MICO</name>
<feature type="domain" description="DUF3817" evidence="7">
    <location>
        <begin position="8"/>
        <end position="93"/>
    </location>
</feature>
<dbReference type="PANTHER" id="PTHR40077">
    <property type="entry name" value="MEMBRANE PROTEIN-RELATED"/>
    <property type="match status" value="1"/>
</dbReference>
<evidence type="ECO:0000256" key="4">
    <source>
        <dbReference type="ARBA" id="ARBA00022989"/>
    </source>
</evidence>
<dbReference type="AlphaFoldDB" id="A0A542ZK52"/>
<dbReference type="GO" id="GO:0005886">
    <property type="term" value="C:plasma membrane"/>
    <property type="evidence" value="ECO:0007669"/>
    <property type="project" value="UniProtKB-SubCell"/>
</dbReference>
<feature type="transmembrane region" description="Helical" evidence="6">
    <location>
        <begin position="39"/>
        <end position="61"/>
    </location>
</feature>
<keyword evidence="4 6" id="KW-1133">Transmembrane helix</keyword>
<evidence type="ECO:0000256" key="1">
    <source>
        <dbReference type="ARBA" id="ARBA00004651"/>
    </source>
</evidence>
<evidence type="ECO:0000256" key="2">
    <source>
        <dbReference type="ARBA" id="ARBA00022475"/>
    </source>
</evidence>
<evidence type="ECO:0000313" key="9">
    <source>
        <dbReference type="Proteomes" id="UP000319514"/>
    </source>
</evidence>
<organism evidence="8 9">
    <name type="scientific">Oryzihumus leptocrescens</name>
    <dbReference type="NCBI Taxonomy" id="297536"/>
    <lineage>
        <taxon>Bacteria</taxon>
        <taxon>Bacillati</taxon>
        <taxon>Actinomycetota</taxon>
        <taxon>Actinomycetes</taxon>
        <taxon>Micrococcales</taxon>
        <taxon>Intrasporangiaceae</taxon>
        <taxon>Oryzihumus</taxon>
    </lineage>
</organism>